<accession>A0ABQ8SAJ0</accession>
<protein>
    <submittedName>
        <fullName evidence="1">Uncharacterized protein</fullName>
    </submittedName>
</protein>
<proteinExistence type="predicted"/>
<comment type="caution">
    <text evidence="1">The sequence shown here is derived from an EMBL/GenBank/DDBJ whole genome shotgun (WGS) entry which is preliminary data.</text>
</comment>
<evidence type="ECO:0000313" key="2">
    <source>
        <dbReference type="Proteomes" id="UP001148838"/>
    </source>
</evidence>
<sequence length="243" mass="27898">MLNRQVFQYYCYGVFGLRKEQKGCGCQYLKENFTSLNEGKLKEGIFIGPQIRKVMLHSLFEEKLSVTERMTWRSFKDVCSNFLGNSRADNYIELVETMLSAYEKMSMIYSRPFQVDSPRDVPWLPWVNWSRAKPRREKSTFERYDGDNASEMSPGFSAERYSVFALNGLRINPGRILKQGITPIEIDRQLCQVYGPNVMSKQMLRCSTRSSVMMDGLPLRSSSCTFGVLLKSVYSSNAPSACP</sequence>
<dbReference type="Proteomes" id="UP001148838">
    <property type="component" value="Unassembled WGS sequence"/>
</dbReference>
<keyword evidence="2" id="KW-1185">Reference proteome</keyword>
<dbReference type="PANTHER" id="PTHR46114">
    <property type="entry name" value="APPLE DOMAIN-CONTAINING PROTEIN"/>
    <property type="match status" value="1"/>
</dbReference>
<reference evidence="1 2" key="1">
    <citation type="journal article" date="2022" name="Allergy">
        <title>Genome assembly and annotation of Periplaneta americana reveal a comprehensive cockroach allergen profile.</title>
        <authorList>
            <person name="Wang L."/>
            <person name="Xiong Q."/>
            <person name="Saelim N."/>
            <person name="Wang L."/>
            <person name="Nong W."/>
            <person name="Wan A.T."/>
            <person name="Shi M."/>
            <person name="Liu X."/>
            <person name="Cao Q."/>
            <person name="Hui J.H.L."/>
            <person name="Sookrung N."/>
            <person name="Leung T.F."/>
            <person name="Tungtrongchitr A."/>
            <person name="Tsui S.K.W."/>
        </authorList>
    </citation>
    <scope>NUCLEOTIDE SEQUENCE [LARGE SCALE GENOMIC DNA]</scope>
    <source>
        <strain evidence="1">PWHHKU_190912</strain>
    </source>
</reference>
<gene>
    <name evidence="1" type="ORF">ANN_19337</name>
</gene>
<organism evidence="1 2">
    <name type="scientific">Periplaneta americana</name>
    <name type="common">American cockroach</name>
    <name type="synonym">Blatta americana</name>
    <dbReference type="NCBI Taxonomy" id="6978"/>
    <lineage>
        <taxon>Eukaryota</taxon>
        <taxon>Metazoa</taxon>
        <taxon>Ecdysozoa</taxon>
        <taxon>Arthropoda</taxon>
        <taxon>Hexapoda</taxon>
        <taxon>Insecta</taxon>
        <taxon>Pterygota</taxon>
        <taxon>Neoptera</taxon>
        <taxon>Polyneoptera</taxon>
        <taxon>Dictyoptera</taxon>
        <taxon>Blattodea</taxon>
        <taxon>Blattoidea</taxon>
        <taxon>Blattidae</taxon>
        <taxon>Blattinae</taxon>
        <taxon>Periplaneta</taxon>
    </lineage>
</organism>
<dbReference type="EMBL" id="JAJSOF020000031">
    <property type="protein sequence ID" value="KAJ4430746.1"/>
    <property type="molecule type" value="Genomic_DNA"/>
</dbReference>
<evidence type="ECO:0000313" key="1">
    <source>
        <dbReference type="EMBL" id="KAJ4430746.1"/>
    </source>
</evidence>
<dbReference type="PANTHER" id="PTHR46114:SF2">
    <property type="entry name" value="CULLIN N-TERMINAL DOMAIN-CONTAINING PROTEIN"/>
    <property type="match status" value="1"/>
</dbReference>
<name>A0ABQ8SAJ0_PERAM</name>